<feature type="signal peptide" evidence="2">
    <location>
        <begin position="1"/>
        <end position="22"/>
    </location>
</feature>
<evidence type="ECO:0000256" key="2">
    <source>
        <dbReference type="SAM" id="SignalP"/>
    </source>
</evidence>
<feature type="compositionally biased region" description="Polar residues" evidence="1">
    <location>
        <begin position="39"/>
        <end position="49"/>
    </location>
</feature>
<evidence type="ECO:0000256" key="1">
    <source>
        <dbReference type="SAM" id="MobiDB-lite"/>
    </source>
</evidence>
<dbReference type="RefSeq" id="WP_132546854.1">
    <property type="nucleotide sequence ID" value="NZ_SMAA01000001.1"/>
</dbReference>
<reference evidence="3 4" key="1">
    <citation type="submission" date="2019-03" db="EMBL/GenBank/DDBJ databases">
        <title>Genomic Encyclopedia of Type Strains, Phase IV (KMG-IV): sequencing the most valuable type-strain genomes for metagenomic binning, comparative biology and taxonomic classification.</title>
        <authorList>
            <person name="Goeker M."/>
        </authorList>
    </citation>
    <scope>NUCLEOTIDE SEQUENCE [LARGE SCALE GENOMIC DNA]</scope>
    <source>
        <strain evidence="3 4">DSM 20467</strain>
    </source>
</reference>
<name>A0A4R3KF10_9FIRM</name>
<dbReference type="AlphaFoldDB" id="A0A4R3KF10"/>
<dbReference type="EMBL" id="SMAA01000001">
    <property type="protein sequence ID" value="TCS81867.1"/>
    <property type="molecule type" value="Genomic_DNA"/>
</dbReference>
<accession>A0A4R3KF10</accession>
<sequence length="235" mass="26722">MGKYILMAVCISFLFSSGLCFAALPSAAIDSEPVISTQPQVAQNTQELQEPQEPVKDEAEKTTTTNGKDDKVFKKIDQASEADQKRFVLIAKDSRFFYYLDRRSARWIFEPNSNRKIMDVWIQLIDANKVNAPAEKYSNVSPDQSYLLDHYYIRPELRQIQFLCELDVVGQPSNNVTQNLYSVKNWEDIIPGSVEETIFNAVMATKENLVGIDTKSSGMDVQARDFLDRVFNVSL</sequence>
<feature type="region of interest" description="Disordered" evidence="1">
    <location>
        <begin position="39"/>
        <end position="67"/>
    </location>
</feature>
<dbReference type="OrthoDB" id="1665346at2"/>
<gene>
    <name evidence="3" type="ORF">EDC37_10138</name>
</gene>
<feature type="chain" id="PRO_5038559107" evidence="2">
    <location>
        <begin position="23"/>
        <end position="235"/>
    </location>
</feature>
<evidence type="ECO:0000313" key="4">
    <source>
        <dbReference type="Proteomes" id="UP000295188"/>
    </source>
</evidence>
<keyword evidence="2" id="KW-0732">Signal</keyword>
<proteinExistence type="predicted"/>
<evidence type="ECO:0000313" key="3">
    <source>
        <dbReference type="EMBL" id="TCS81867.1"/>
    </source>
</evidence>
<protein>
    <submittedName>
        <fullName evidence="3">Uncharacterized protein</fullName>
    </submittedName>
</protein>
<comment type="caution">
    <text evidence="3">The sequence shown here is derived from an EMBL/GenBank/DDBJ whole genome shotgun (WGS) entry which is preliminary data.</text>
</comment>
<organism evidence="3 4">
    <name type="scientific">Pectinatus cerevisiiphilus</name>
    <dbReference type="NCBI Taxonomy" id="86956"/>
    <lineage>
        <taxon>Bacteria</taxon>
        <taxon>Bacillati</taxon>
        <taxon>Bacillota</taxon>
        <taxon>Negativicutes</taxon>
        <taxon>Selenomonadales</taxon>
        <taxon>Selenomonadaceae</taxon>
        <taxon>Pectinatus</taxon>
    </lineage>
</organism>
<keyword evidence="4" id="KW-1185">Reference proteome</keyword>
<feature type="compositionally biased region" description="Basic and acidic residues" evidence="1">
    <location>
        <begin position="53"/>
        <end position="67"/>
    </location>
</feature>
<dbReference type="Proteomes" id="UP000295188">
    <property type="component" value="Unassembled WGS sequence"/>
</dbReference>